<dbReference type="EMBL" id="LR798256">
    <property type="protein sequence ID" value="CAB5217649.1"/>
    <property type="molecule type" value="Genomic_DNA"/>
</dbReference>
<proteinExistence type="predicted"/>
<organism evidence="1">
    <name type="scientific">uncultured Caudovirales phage</name>
    <dbReference type="NCBI Taxonomy" id="2100421"/>
    <lineage>
        <taxon>Viruses</taxon>
        <taxon>Duplodnaviria</taxon>
        <taxon>Heunggongvirae</taxon>
        <taxon>Uroviricota</taxon>
        <taxon>Caudoviricetes</taxon>
        <taxon>Peduoviridae</taxon>
        <taxon>Maltschvirus</taxon>
        <taxon>Maltschvirus maltsch</taxon>
    </lineage>
</organism>
<reference evidence="1" key="1">
    <citation type="submission" date="2020-05" db="EMBL/GenBank/DDBJ databases">
        <authorList>
            <person name="Chiriac C."/>
            <person name="Salcher M."/>
            <person name="Ghai R."/>
            <person name="Kavagutti S V."/>
        </authorList>
    </citation>
    <scope>NUCLEOTIDE SEQUENCE</scope>
</reference>
<accession>A0A6J7WHY4</accession>
<evidence type="ECO:0000313" key="1">
    <source>
        <dbReference type="EMBL" id="CAB5217649.1"/>
    </source>
</evidence>
<gene>
    <name evidence="1" type="ORF">UFOVP207_10</name>
</gene>
<sequence>MANKKISELTPKGTQIQDDDLFMVSDYNGATYDTKSVTGANIRPFKTIMFNISQTGTSAPTKNYSYEDEVTQTFTFGYTSSGQYTLTSSSALFTSNKTFLFISSGVAPTDEIGVIRDSTTQLTIFSHVNDALDKANLEIKIIK</sequence>
<name>A0A6J7WHY4_9CAUD</name>
<protein>
    <submittedName>
        <fullName evidence="1">Uncharacterized protein</fullName>
    </submittedName>
</protein>